<dbReference type="OrthoDB" id="4068596at2759"/>
<dbReference type="GO" id="GO:0010106">
    <property type="term" value="P:cellular response to iron ion starvation"/>
    <property type="evidence" value="ECO:0007669"/>
    <property type="project" value="EnsemblFungi"/>
</dbReference>
<dbReference type="KEGG" id="kng:KNAG_0D05160"/>
<keyword evidence="3" id="KW-1185">Reference proteome</keyword>
<evidence type="ECO:0000313" key="3">
    <source>
        <dbReference type="Proteomes" id="UP000006310"/>
    </source>
</evidence>
<protein>
    <submittedName>
        <fullName evidence="2">Uncharacterized protein</fullName>
    </submittedName>
</protein>
<evidence type="ECO:0000256" key="1">
    <source>
        <dbReference type="SAM" id="MobiDB-lite"/>
    </source>
</evidence>
<dbReference type="eggNOG" id="ENOG502S28S">
    <property type="taxonomic scope" value="Eukaryota"/>
</dbReference>
<dbReference type="InterPro" id="IPR014842">
    <property type="entry name" value="AFT"/>
</dbReference>
<dbReference type="AlphaFoldDB" id="J7S684"/>
<dbReference type="RefSeq" id="XP_022464500.1">
    <property type="nucleotide sequence ID" value="XM_022607956.1"/>
</dbReference>
<dbReference type="GO" id="GO:2000185">
    <property type="term" value="P:regulation of phosphate transmembrane transport"/>
    <property type="evidence" value="ECO:0007669"/>
    <property type="project" value="EnsemblFungi"/>
</dbReference>
<dbReference type="GeneID" id="34525943"/>
<accession>J7S684</accession>
<dbReference type="Pfam" id="PF08731">
    <property type="entry name" value="AFT"/>
    <property type="match status" value="1"/>
</dbReference>
<dbReference type="EMBL" id="HE978317">
    <property type="protein sequence ID" value="CCK70254.1"/>
    <property type="molecule type" value="Genomic_DNA"/>
</dbReference>
<dbReference type="GO" id="GO:0000978">
    <property type="term" value="F:RNA polymerase II cis-regulatory region sequence-specific DNA binding"/>
    <property type="evidence" value="ECO:0007669"/>
    <property type="project" value="EnsemblFungi"/>
</dbReference>
<dbReference type="HOGENOM" id="CLU_839552_0_0_1"/>
<name>J7S684_HUIN7</name>
<feature type="region of interest" description="Disordered" evidence="1">
    <location>
        <begin position="182"/>
        <end position="209"/>
    </location>
</feature>
<proteinExistence type="predicted"/>
<dbReference type="GO" id="GO:0032048">
    <property type="term" value="P:cardiolipin metabolic process"/>
    <property type="evidence" value="ECO:0007669"/>
    <property type="project" value="EnsemblFungi"/>
</dbReference>
<evidence type="ECO:0000313" key="2">
    <source>
        <dbReference type="EMBL" id="CCK70254.1"/>
    </source>
</evidence>
<dbReference type="STRING" id="1071383.J7S684"/>
<reference evidence="3" key="2">
    <citation type="submission" date="2012-08" db="EMBL/GenBank/DDBJ databases">
        <title>Genome sequence of Kazachstania naganishii.</title>
        <authorList>
            <person name="Gordon J.L."/>
            <person name="Armisen D."/>
            <person name="Proux-Wera E."/>
            <person name="OhEigeartaigh S.S."/>
            <person name="Byrne K.P."/>
            <person name="Wolfe K.H."/>
        </authorList>
    </citation>
    <scope>NUCLEOTIDE SEQUENCE [LARGE SCALE GENOMIC DNA]</scope>
    <source>
        <strain evidence="3">ATCC MYA-139 / BCRC 22969 / CBS 8797 / CCRC 22969 / KCTC 17520 / NBRC 10181 / NCYC 3082</strain>
    </source>
</reference>
<dbReference type="Proteomes" id="UP000006310">
    <property type="component" value="Chromosome 4"/>
</dbReference>
<reference evidence="2 3" key="1">
    <citation type="journal article" date="2011" name="Proc. Natl. Acad. Sci. U.S.A.">
        <title>Evolutionary erosion of yeast sex chromosomes by mating-type switching accidents.</title>
        <authorList>
            <person name="Gordon J.L."/>
            <person name="Armisen D."/>
            <person name="Proux-Wera E."/>
            <person name="Oheigeartaigh S.S."/>
            <person name="Byrne K.P."/>
            <person name="Wolfe K.H."/>
        </authorList>
    </citation>
    <scope>NUCLEOTIDE SEQUENCE [LARGE SCALE GENOMIC DNA]</scope>
    <source>
        <strain evidence="3">ATCC MYA-139 / BCRC 22969 / CBS 8797 / CCRC 22969 / KCTC 17520 / NBRC 10181 / NCYC 3082</strain>
    </source>
</reference>
<dbReference type="GO" id="GO:0051536">
    <property type="term" value="F:iron-sulfur cluster binding"/>
    <property type="evidence" value="ECO:0007669"/>
    <property type="project" value="EnsemblFungi"/>
</dbReference>
<dbReference type="GO" id="GO:0000981">
    <property type="term" value="F:DNA-binding transcription factor activity, RNA polymerase II-specific"/>
    <property type="evidence" value="ECO:0007669"/>
    <property type="project" value="EnsemblFungi"/>
</dbReference>
<organism evidence="2 3">
    <name type="scientific">Huiozyma naganishii (strain ATCC MYA-139 / BCRC 22969 / CBS 8797 / KCTC 17520 / NBRC 10181 / NCYC 3082 / Yp74L-3)</name>
    <name type="common">Yeast</name>
    <name type="synonym">Kazachstania naganishii</name>
    <dbReference type="NCBI Taxonomy" id="1071383"/>
    <lineage>
        <taxon>Eukaryota</taxon>
        <taxon>Fungi</taxon>
        <taxon>Dikarya</taxon>
        <taxon>Ascomycota</taxon>
        <taxon>Saccharomycotina</taxon>
        <taxon>Saccharomycetes</taxon>
        <taxon>Saccharomycetales</taxon>
        <taxon>Saccharomycetaceae</taxon>
        <taxon>Huiozyma</taxon>
    </lineage>
</organism>
<gene>
    <name evidence="2" type="primary">KNAG0D05160</name>
    <name evidence="2" type="ordered locus">KNAG_0D05160</name>
</gene>
<dbReference type="GO" id="GO:0045944">
    <property type="term" value="P:positive regulation of transcription by RNA polymerase II"/>
    <property type="evidence" value="ECO:0007669"/>
    <property type="project" value="EnsemblFungi"/>
</dbReference>
<sequence>MKQPRAKWSPDRLSDALLNEQNKLIHLDPVPLFATRNDIKPWLQRIFFPQGIDLVIERSDSGKIIFKCKKDCGPDKKFSCPFRIRVTFSIKLQRWNFVIVNNVHSHELKFNASSDEYKKFKKYLVTQGDTQTLKFFEEVEYKSKMNLPILPQKTFTCDCGLTDEIDWFDVVLPRAKTAPVTTATTTTTKVHKKRTTATRPVPSRATPVQKPPVIDLDEIDFTDMFTDPAQRDCTASSPSPPSPALRDTYFDNFTQYSSLLLDDTATTTATLSTDLDVCFNPDYIFNSQIEPLTLQQQQMKPNELPELPEIERALSQGDDQYLEFLNISEWS</sequence>